<dbReference type="Proteomes" id="UP000198859">
    <property type="component" value="Chromosome I"/>
</dbReference>
<accession>A0A1H1X4F1</accession>
<dbReference type="InterPro" id="IPR005066">
    <property type="entry name" value="MoCF_OxRdtse_dimer"/>
</dbReference>
<keyword evidence="1" id="KW-0812">Transmembrane</keyword>
<dbReference type="EMBL" id="LT629757">
    <property type="protein sequence ID" value="SDT04235.1"/>
    <property type="molecule type" value="Genomic_DNA"/>
</dbReference>
<feature type="transmembrane region" description="Helical" evidence="1">
    <location>
        <begin position="81"/>
        <end position="99"/>
    </location>
</feature>
<evidence type="ECO:0000313" key="5">
    <source>
        <dbReference type="Proteomes" id="UP000198859"/>
    </source>
</evidence>
<evidence type="ECO:0000259" key="2">
    <source>
        <dbReference type="Pfam" id="PF00174"/>
    </source>
</evidence>
<dbReference type="SUPFAM" id="SSF56524">
    <property type="entry name" value="Oxidoreductase molybdopterin-binding domain"/>
    <property type="match status" value="1"/>
</dbReference>
<feature type="transmembrane region" description="Helical" evidence="1">
    <location>
        <begin position="173"/>
        <end position="192"/>
    </location>
</feature>
<evidence type="ECO:0000259" key="3">
    <source>
        <dbReference type="Pfam" id="PF03404"/>
    </source>
</evidence>
<dbReference type="GO" id="GO:0043546">
    <property type="term" value="F:molybdopterin cofactor binding"/>
    <property type="evidence" value="ECO:0007669"/>
    <property type="project" value="TreeGrafter"/>
</dbReference>
<dbReference type="InterPro" id="IPR000572">
    <property type="entry name" value="OxRdtase_Mopterin-bd_dom"/>
</dbReference>
<dbReference type="GO" id="GO:0008482">
    <property type="term" value="F:sulfite oxidase activity"/>
    <property type="evidence" value="ECO:0007669"/>
    <property type="project" value="TreeGrafter"/>
</dbReference>
<dbReference type="Pfam" id="PF03404">
    <property type="entry name" value="Mo-co_dimer"/>
    <property type="match status" value="1"/>
</dbReference>
<dbReference type="Pfam" id="PF00174">
    <property type="entry name" value="Oxidored_molyb"/>
    <property type="match status" value="1"/>
</dbReference>
<dbReference type="RefSeq" id="WP_231916922.1">
    <property type="nucleotide sequence ID" value="NZ_LT629757.1"/>
</dbReference>
<dbReference type="GO" id="GO:0020037">
    <property type="term" value="F:heme binding"/>
    <property type="evidence" value="ECO:0007669"/>
    <property type="project" value="TreeGrafter"/>
</dbReference>
<dbReference type="AlphaFoldDB" id="A0A1H1X4F1"/>
<dbReference type="Gene3D" id="2.60.40.650">
    <property type="match status" value="1"/>
</dbReference>
<keyword evidence="1" id="KW-0472">Membrane</keyword>
<proteinExistence type="predicted"/>
<feature type="domain" description="Oxidoreductase molybdopterin-binding" evidence="2">
    <location>
        <begin position="242"/>
        <end position="388"/>
    </location>
</feature>
<organism evidence="4 5">
    <name type="scientific">Nocardioides scoriae</name>
    <dbReference type="NCBI Taxonomy" id="642780"/>
    <lineage>
        <taxon>Bacteria</taxon>
        <taxon>Bacillati</taxon>
        <taxon>Actinomycetota</taxon>
        <taxon>Actinomycetes</taxon>
        <taxon>Propionibacteriales</taxon>
        <taxon>Nocardioidaceae</taxon>
        <taxon>Nocardioides</taxon>
    </lineage>
</organism>
<feature type="domain" description="Moybdenum cofactor oxidoreductase dimerisation" evidence="3">
    <location>
        <begin position="407"/>
        <end position="492"/>
    </location>
</feature>
<reference evidence="5" key="1">
    <citation type="submission" date="2016-10" db="EMBL/GenBank/DDBJ databases">
        <authorList>
            <person name="Varghese N."/>
            <person name="Submissions S."/>
        </authorList>
    </citation>
    <scope>NUCLEOTIDE SEQUENCE [LARGE SCALE GENOMIC DNA]</scope>
    <source>
        <strain evidence="5">DSM 22127</strain>
    </source>
</reference>
<dbReference type="GO" id="GO:0030151">
    <property type="term" value="F:molybdenum ion binding"/>
    <property type="evidence" value="ECO:0007669"/>
    <property type="project" value="InterPro"/>
</dbReference>
<dbReference type="InterPro" id="IPR014756">
    <property type="entry name" value="Ig_E-set"/>
</dbReference>
<evidence type="ECO:0000313" key="4">
    <source>
        <dbReference type="EMBL" id="SDT04235.1"/>
    </source>
</evidence>
<dbReference type="Gene3D" id="3.90.420.10">
    <property type="entry name" value="Oxidoreductase, molybdopterin-binding domain"/>
    <property type="match status" value="1"/>
</dbReference>
<keyword evidence="1" id="KW-1133">Transmembrane helix</keyword>
<feature type="transmembrane region" description="Helical" evidence="1">
    <location>
        <begin position="21"/>
        <end position="44"/>
    </location>
</feature>
<dbReference type="InterPro" id="IPR036374">
    <property type="entry name" value="OxRdtase_Mopterin-bd_sf"/>
</dbReference>
<dbReference type="GO" id="GO:0006790">
    <property type="term" value="P:sulfur compound metabolic process"/>
    <property type="evidence" value="ECO:0007669"/>
    <property type="project" value="TreeGrafter"/>
</dbReference>
<keyword evidence="5" id="KW-1185">Reference proteome</keyword>
<feature type="transmembrane region" description="Helical" evidence="1">
    <location>
        <begin position="131"/>
        <end position="152"/>
    </location>
</feature>
<name>A0A1H1X4F1_9ACTN</name>
<feature type="transmembrane region" description="Helical" evidence="1">
    <location>
        <begin position="106"/>
        <end position="125"/>
    </location>
</feature>
<protein>
    <submittedName>
        <fullName evidence="4">DMSO/TMAO reductase YedYZ, molybdopterin-dependent catalytic subunit</fullName>
    </submittedName>
</protein>
<dbReference type="PANTHER" id="PTHR19372">
    <property type="entry name" value="SULFITE REDUCTASE"/>
    <property type="match status" value="1"/>
</dbReference>
<dbReference type="SUPFAM" id="SSF81296">
    <property type="entry name" value="E set domains"/>
    <property type="match status" value="1"/>
</dbReference>
<gene>
    <name evidence="4" type="ORF">SAMN04488570_3370</name>
</gene>
<dbReference type="STRING" id="642780.SAMN04488570_3370"/>
<dbReference type="PANTHER" id="PTHR19372:SF7">
    <property type="entry name" value="SULFITE OXIDASE, MITOCHONDRIAL"/>
    <property type="match status" value="1"/>
</dbReference>
<sequence length="515" mass="54574">MTTTVEQPDVGVARTPPSRGVLAVAGVVAGASGIALSQATAWALRLDTSPVGAVAAVVRDATPGRLAEALIGLVGTLDKPLLLGGTVLVLLAVIGYAASWVRRVPLVPDLVFLALGGVGLAAVMSQRPGGVGAPLAVLVGLMTWVVSLRLLTGPLLDDRHGTDADARRQFLRRVGLVVVGAAAVTAAGRFAGGARRQVEQSRRLLRLPVRAGDVPQAADLKVGISPWRTPNADFYQIHTALASPTIRPEDWELRIHGLVDREVRVGYQDLVGRELTEAWVTLCCVSNEVGGDLVGNAFWSGVPVRELLARAGVDASADCVLQTSDDGWTCSTPLEALTDDRDALLAVAMNGQPLPVEHGFPVRVVVPGLYGYVSATKWVVDLEVTRFADVTAFWTERGWGERGPVKTQSRIDVPRDGESLAAGRVALGGVAWAQHTGIAKVEVQVDGGAWQEAELGGVPDDDTWVQWLLRTDLDEGDHEVVVRATDKSGYTQTPVETDVVPDGATGWDSRRFRVG</sequence>
<evidence type="ECO:0000256" key="1">
    <source>
        <dbReference type="SAM" id="Phobius"/>
    </source>
</evidence>